<evidence type="ECO:0000313" key="1">
    <source>
        <dbReference type="EMBL" id="STZ13698.1"/>
    </source>
</evidence>
<evidence type="ECO:0000313" key="2">
    <source>
        <dbReference type="Proteomes" id="UP000255279"/>
    </source>
</evidence>
<organism evidence="1 2">
    <name type="scientific">Moraxella caviae</name>
    <dbReference type="NCBI Taxonomy" id="34060"/>
    <lineage>
        <taxon>Bacteria</taxon>
        <taxon>Pseudomonadati</taxon>
        <taxon>Pseudomonadota</taxon>
        <taxon>Gammaproteobacteria</taxon>
        <taxon>Moraxellales</taxon>
        <taxon>Moraxellaceae</taxon>
        <taxon>Moraxella</taxon>
    </lineage>
</organism>
<name>A0A378R8H3_9GAMM</name>
<dbReference type="AlphaFoldDB" id="A0A378R8H3"/>
<dbReference type="EMBL" id="UGQE01000002">
    <property type="protein sequence ID" value="STZ13698.1"/>
    <property type="molecule type" value="Genomic_DNA"/>
</dbReference>
<gene>
    <name evidence="1" type="ORF">NCTC10293_01276</name>
</gene>
<sequence length="69" mass="8097">MSRRILAAKIRLLAPTIRRFEDAGHISMKNFLRLWLILDDMSRIMAPTKPPPFEPKKTMAEVLAYNDLW</sequence>
<dbReference type="Proteomes" id="UP000255279">
    <property type="component" value="Unassembled WGS sequence"/>
</dbReference>
<dbReference type="OrthoDB" id="199997at2"/>
<accession>A0A378R8H3</accession>
<dbReference type="RefSeq" id="WP_143821585.1">
    <property type="nucleotide sequence ID" value="NZ_MUXU01000048.1"/>
</dbReference>
<proteinExistence type="predicted"/>
<protein>
    <submittedName>
        <fullName evidence="1">Uncharacterized protein</fullName>
    </submittedName>
</protein>
<reference evidence="1 2" key="1">
    <citation type="submission" date="2018-06" db="EMBL/GenBank/DDBJ databases">
        <authorList>
            <consortium name="Pathogen Informatics"/>
            <person name="Doyle S."/>
        </authorList>
    </citation>
    <scope>NUCLEOTIDE SEQUENCE [LARGE SCALE GENOMIC DNA]</scope>
    <source>
        <strain evidence="1 2">NCTC10293</strain>
    </source>
</reference>